<feature type="transmembrane region" description="Helical" evidence="1">
    <location>
        <begin position="337"/>
        <end position="362"/>
    </location>
</feature>
<name>A0A7X2ZUE3_9FLAO</name>
<dbReference type="RefSeq" id="WP_155600103.1">
    <property type="nucleotide sequence ID" value="NZ_RCNR01000021.1"/>
</dbReference>
<evidence type="ECO:0000256" key="1">
    <source>
        <dbReference type="SAM" id="Phobius"/>
    </source>
</evidence>
<keyword evidence="1" id="KW-0812">Transmembrane</keyword>
<keyword evidence="1" id="KW-1133">Transmembrane helix</keyword>
<sequence>MKKLLLPLIFGLFLLLPILTFGHQPKQSLIYLRIYEKTGIEGRFEVNAHELNSVFGLDLGLHPGIEQVRPYQERIQAYLFENAKFSSELADYKIIFTGEITKLNLSYGDFINFHFRLENSENLPDSLTLDYNAFFDEDPSHMCLVAMEYNWKAGLINNEHIVALYLSEGERNGTFSIKETSLWKGFLAMVQQGVWHIWIGMDHILFLLALILPSVVRRRKKEGVTGEAIHTNKPVLWSWEPVKSFRPAFMYILKIVTFFTIAHTITLSLASLEIITLPSRVVESIIAFSVGLAAYHNIRPIFKGEDWVIAFVFGLFHGFGFASVLGDLGFKGEYLSLSLVGFNVGVELGQIAIIALIFPVLYFIRNYRLYVKLMFWLSVLLIIISVYWLTERAFDIDLPLDEVINRNILYPIANFFGLK</sequence>
<comment type="caution">
    <text evidence="2">The sequence shown here is derived from an EMBL/GenBank/DDBJ whole genome shotgun (WGS) entry which is preliminary data.</text>
</comment>
<gene>
    <name evidence="2" type="ORF">D9O36_12030</name>
</gene>
<feature type="transmembrane region" description="Helical" evidence="1">
    <location>
        <begin position="195"/>
        <end position="216"/>
    </location>
</feature>
<organism evidence="2 3">
    <name type="scientific">Zobellia amurskyensis</name>
    <dbReference type="NCBI Taxonomy" id="248905"/>
    <lineage>
        <taxon>Bacteria</taxon>
        <taxon>Pseudomonadati</taxon>
        <taxon>Bacteroidota</taxon>
        <taxon>Flavobacteriia</taxon>
        <taxon>Flavobacteriales</taxon>
        <taxon>Flavobacteriaceae</taxon>
        <taxon>Zobellia</taxon>
    </lineage>
</organism>
<reference evidence="2 3" key="1">
    <citation type="journal article" date="2019" name="Mar. Drugs">
        <title>Comparative Genomics and CAZyme Genome Repertoires of Marine Zobellia amurskyensis KMM 3526(T) and Zobellia laminariae KMM 3676(T).</title>
        <authorList>
            <person name="Chernysheva N."/>
            <person name="Bystritskaya E."/>
            <person name="Stenkova A."/>
            <person name="Golovkin I."/>
            <person name="Nedashkovskaya O."/>
            <person name="Isaeva M."/>
        </authorList>
    </citation>
    <scope>NUCLEOTIDE SEQUENCE [LARGE SCALE GENOMIC DNA]</scope>
    <source>
        <strain evidence="2 3">KMM 3526</strain>
    </source>
</reference>
<keyword evidence="3" id="KW-1185">Reference proteome</keyword>
<dbReference type="Proteomes" id="UP000540519">
    <property type="component" value="Unassembled WGS sequence"/>
</dbReference>
<dbReference type="InterPro" id="IPR032809">
    <property type="entry name" value="Put_HupE_UreJ"/>
</dbReference>
<dbReference type="OrthoDB" id="9808870at2"/>
<feature type="transmembrane region" description="Helical" evidence="1">
    <location>
        <begin position="369"/>
        <end position="390"/>
    </location>
</feature>
<dbReference type="EMBL" id="RCNR01000021">
    <property type="protein sequence ID" value="MUH36572.1"/>
    <property type="molecule type" value="Genomic_DNA"/>
</dbReference>
<dbReference type="Pfam" id="PF13795">
    <property type="entry name" value="HupE_UreJ_2"/>
    <property type="match status" value="1"/>
</dbReference>
<evidence type="ECO:0000313" key="2">
    <source>
        <dbReference type="EMBL" id="MUH36572.1"/>
    </source>
</evidence>
<feature type="transmembrane region" description="Helical" evidence="1">
    <location>
        <begin position="277"/>
        <end position="295"/>
    </location>
</feature>
<proteinExistence type="predicted"/>
<feature type="transmembrane region" description="Helical" evidence="1">
    <location>
        <begin position="307"/>
        <end position="325"/>
    </location>
</feature>
<keyword evidence="1" id="KW-0472">Membrane</keyword>
<evidence type="ECO:0000313" key="3">
    <source>
        <dbReference type="Proteomes" id="UP000540519"/>
    </source>
</evidence>
<accession>A0A7X2ZUE3</accession>
<protein>
    <submittedName>
        <fullName evidence="2">HupE/UreJ family protein</fullName>
    </submittedName>
</protein>
<feature type="transmembrane region" description="Helical" evidence="1">
    <location>
        <begin position="251"/>
        <end position="271"/>
    </location>
</feature>
<dbReference type="AlphaFoldDB" id="A0A7X2ZUE3"/>